<evidence type="ECO:0000313" key="5">
    <source>
        <dbReference type="EMBL" id="MDJ1503921.1"/>
    </source>
</evidence>
<evidence type="ECO:0000313" key="6">
    <source>
        <dbReference type="Proteomes" id="UP001232063"/>
    </source>
</evidence>
<evidence type="ECO:0000256" key="3">
    <source>
        <dbReference type="ARBA" id="ARBA00022777"/>
    </source>
</evidence>
<evidence type="ECO:0000256" key="2">
    <source>
        <dbReference type="ARBA" id="ARBA00022679"/>
    </source>
</evidence>
<dbReference type="Gene3D" id="3.30.420.40">
    <property type="match status" value="2"/>
</dbReference>
<keyword evidence="6" id="KW-1185">Reference proteome</keyword>
<organism evidence="5 6">
    <name type="scientific">Xanthocytophaga agilis</name>
    <dbReference type="NCBI Taxonomy" id="3048010"/>
    <lineage>
        <taxon>Bacteria</taxon>
        <taxon>Pseudomonadati</taxon>
        <taxon>Bacteroidota</taxon>
        <taxon>Cytophagia</taxon>
        <taxon>Cytophagales</taxon>
        <taxon>Rhodocytophagaceae</taxon>
        <taxon>Xanthocytophaga</taxon>
    </lineage>
</organism>
<gene>
    <name evidence="5" type="ORF">QNI22_24875</name>
</gene>
<name>A0AAE3R4S3_9BACT</name>
<comment type="caution">
    <text evidence="5">The sequence shown here is derived from an EMBL/GenBank/DDBJ whole genome shotgun (WGS) entry which is preliminary data.</text>
</comment>
<evidence type="ECO:0000259" key="4">
    <source>
        <dbReference type="Pfam" id="PF00370"/>
    </source>
</evidence>
<dbReference type="EMBL" id="JASJOU010000010">
    <property type="protein sequence ID" value="MDJ1503921.1"/>
    <property type="molecule type" value="Genomic_DNA"/>
</dbReference>
<comment type="similarity">
    <text evidence="1">Belongs to the FGGY kinase family.</text>
</comment>
<dbReference type="SUPFAM" id="SSF53067">
    <property type="entry name" value="Actin-like ATPase domain"/>
    <property type="match status" value="1"/>
</dbReference>
<evidence type="ECO:0000256" key="1">
    <source>
        <dbReference type="ARBA" id="ARBA00009156"/>
    </source>
</evidence>
<proteinExistence type="inferred from homology"/>
<dbReference type="PANTHER" id="PTHR43095:SF2">
    <property type="entry name" value="GLUCONOKINASE"/>
    <property type="match status" value="1"/>
</dbReference>
<protein>
    <submittedName>
        <fullName evidence="5">FGGY family carbohydrate kinase</fullName>
    </submittedName>
</protein>
<dbReference type="Pfam" id="PF00370">
    <property type="entry name" value="FGGY_N"/>
    <property type="match status" value="1"/>
</dbReference>
<reference evidence="5" key="1">
    <citation type="submission" date="2023-05" db="EMBL/GenBank/DDBJ databases">
        <authorList>
            <person name="Zhang X."/>
        </authorList>
    </citation>
    <scope>NUCLEOTIDE SEQUENCE</scope>
    <source>
        <strain evidence="5">BD1B2-1</strain>
    </source>
</reference>
<dbReference type="InterPro" id="IPR050406">
    <property type="entry name" value="FGGY_Carb_Kinase"/>
</dbReference>
<dbReference type="AlphaFoldDB" id="A0AAE3R4S3"/>
<keyword evidence="2" id="KW-0808">Transferase</keyword>
<dbReference type="GO" id="GO:0016301">
    <property type="term" value="F:kinase activity"/>
    <property type="evidence" value="ECO:0007669"/>
    <property type="project" value="UniProtKB-KW"/>
</dbReference>
<sequence>MKQPTIAVFDIGKTNKKFFLFDFEFKELHQEYISIPETTDEDGYPCEDLLAVTTWMQQTLNRFLQSDTIEIKRLNFSTYGASFVHLDAQGTPLTPLYNYTKPYPSELLEDFYEKNEGKDTFSVYTASPALGMLNSGLQLYWLRKTKPDLFAKIRYSLHFPQYCSYLFTGLAASEYTSVGCHTGLWNFVTRHYHRWVINEQLDTILPPLVPTTQFTFSELNGHTIRVGTGIHDSSAALLPYIVQNKEPFLLLSTGTWNITFNPFNNEPLTKEELNQDCLLYLQTNGEPVKASRLFLGNEYNYQTQLLATYFQKSPDYFRQVEFDEGIYIKWKGLHEKSFCWQNLQFPDNSIIGADQTDLSVFGSFEEALHRMMIEMIDLQVRSIKLATGSTHIHKLFVDGGFTNSSLFIEMLSRSLPSFEIIATPTPLGSSLGAAMAISI</sequence>
<dbReference type="PANTHER" id="PTHR43095">
    <property type="entry name" value="SUGAR KINASE"/>
    <property type="match status" value="1"/>
</dbReference>
<dbReference type="GO" id="GO:0005975">
    <property type="term" value="P:carbohydrate metabolic process"/>
    <property type="evidence" value="ECO:0007669"/>
    <property type="project" value="InterPro"/>
</dbReference>
<keyword evidence="3 5" id="KW-0418">Kinase</keyword>
<accession>A0AAE3R4S3</accession>
<dbReference type="Proteomes" id="UP001232063">
    <property type="component" value="Unassembled WGS sequence"/>
</dbReference>
<dbReference type="InterPro" id="IPR018484">
    <property type="entry name" value="FGGY_N"/>
</dbReference>
<dbReference type="RefSeq" id="WP_314514691.1">
    <property type="nucleotide sequence ID" value="NZ_JASJOU010000010.1"/>
</dbReference>
<dbReference type="InterPro" id="IPR043129">
    <property type="entry name" value="ATPase_NBD"/>
</dbReference>
<dbReference type="CDD" id="cd07772">
    <property type="entry name" value="ASKHA_NBD_FGGY_NaCK-like"/>
    <property type="match status" value="1"/>
</dbReference>
<feature type="domain" description="Carbohydrate kinase FGGY N-terminal" evidence="4">
    <location>
        <begin position="7"/>
        <end position="215"/>
    </location>
</feature>